<keyword evidence="4 5" id="KW-0173">Coenzyme A biosynthesis</keyword>
<dbReference type="GO" id="GO:0005524">
    <property type="term" value="F:ATP binding"/>
    <property type="evidence" value="ECO:0007669"/>
    <property type="project" value="UniProtKB-UniRule"/>
</dbReference>
<evidence type="ECO:0000256" key="1">
    <source>
        <dbReference type="ARBA" id="ARBA00009018"/>
    </source>
</evidence>
<evidence type="ECO:0000256" key="5">
    <source>
        <dbReference type="HAMAP-Rule" id="MF_00376"/>
    </source>
</evidence>
<comment type="pathway">
    <text evidence="5">Cofactor biosynthesis; coenzyme A biosynthesis; CoA from (R)-pantothenate: step 5/5.</text>
</comment>
<comment type="caution">
    <text evidence="7">The sequence shown here is derived from an EMBL/GenBank/DDBJ whole genome shotgun (WGS) entry which is preliminary data.</text>
</comment>
<dbReference type="OrthoDB" id="9812943at2"/>
<evidence type="ECO:0000256" key="3">
    <source>
        <dbReference type="ARBA" id="ARBA00022840"/>
    </source>
</evidence>
<name>A0A2T0VVL4_9RHOB</name>
<protein>
    <recommendedName>
        <fullName evidence="5 6">Dephospho-CoA kinase</fullName>
        <ecNumber evidence="5 6">2.7.1.24</ecNumber>
    </recommendedName>
    <alternativeName>
        <fullName evidence="5">Dephosphocoenzyme A kinase</fullName>
    </alternativeName>
</protein>
<dbReference type="GO" id="GO:0015937">
    <property type="term" value="P:coenzyme A biosynthetic process"/>
    <property type="evidence" value="ECO:0007669"/>
    <property type="project" value="UniProtKB-UniRule"/>
</dbReference>
<keyword evidence="3 5" id="KW-0067">ATP-binding</keyword>
<dbReference type="EMBL" id="PVTP01000011">
    <property type="protein sequence ID" value="PRY75742.1"/>
    <property type="molecule type" value="Genomic_DNA"/>
</dbReference>
<sequence>MTIRLGLTGSIGMGKSTTAQMFRDEGVPVWDADATVHELYEKDGLAVAPIAAAFPNAVVEKSVSRDVLKELIASDPTVIAQLEKIVHPLVADSRRKFLANHNDPLVVFDIPLLFETGADEWLDAVLVVTAPADIQKSRVMDRPGMTEQQFKTILSRQTPDAEKRERADHIIETLTLDDTRAAVRNLIAELKGQSDARNRT</sequence>
<proteinExistence type="inferred from homology"/>
<evidence type="ECO:0000313" key="7">
    <source>
        <dbReference type="EMBL" id="PRY75742.1"/>
    </source>
</evidence>
<dbReference type="CDD" id="cd02022">
    <property type="entry name" value="DPCK"/>
    <property type="match status" value="1"/>
</dbReference>
<dbReference type="PANTHER" id="PTHR10695">
    <property type="entry name" value="DEPHOSPHO-COA KINASE-RELATED"/>
    <property type="match status" value="1"/>
</dbReference>
<evidence type="ECO:0000256" key="2">
    <source>
        <dbReference type="ARBA" id="ARBA00022741"/>
    </source>
</evidence>
<dbReference type="RefSeq" id="WP_106358717.1">
    <property type="nucleotide sequence ID" value="NZ_PVTP01000011.1"/>
</dbReference>
<dbReference type="HAMAP" id="MF_00376">
    <property type="entry name" value="Dephospho_CoA_kinase"/>
    <property type="match status" value="1"/>
</dbReference>
<comment type="similarity">
    <text evidence="1 5">Belongs to the CoaE family.</text>
</comment>
<dbReference type="GO" id="GO:0004140">
    <property type="term" value="F:dephospho-CoA kinase activity"/>
    <property type="evidence" value="ECO:0007669"/>
    <property type="project" value="UniProtKB-UniRule"/>
</dbReference>
<evidence type="ECO:0000256" key="6">
    <source>
        <dbReference type="NCBIfam" id="TIGR00152"/>
    </source>
</evidence>
<dbReference type="SUPFAM" id="SSF52540">
    <property type="entry name" value="P-loop containing nucleoside triphosphate hydrolases"/>
    <property type="match status" value="1"/>
</dbReference>
<dbReference type="Pfam" id="PF01121">
    <property type="entry name" value="CoaE"/>
    <property type="match status" value="1"/>
</dbReference>
<dbReference type="Gene3D" id="3.40.50.300">
    <property type="entry name" value="P-loop containing nucleotide triphosphate hydrolases"/>
    <property type="match status" value="1"/>
</dbReference>
<organism evidence="7 8">
    <name type="scientific">Yoonia maritima</name>
    <dbReference type="NCBI Taxonomy" id="1435347"/>
    <lineage>
        <taxon>Bacteria</taxon>
        <taxon>Pseudomonadati</taxon>
        <taxon>Pseudomonadota</taxon>
        <taxon>Alphaproteobacteria</taxon>
        <taxon>Rhodobacterales</taxon>
        <taxon>Paracoccaceae</taxon>
        <taxon>Yoonia</taxon>
    </lineage>
</organism>
<keyword evidence="8" id="KW-1185">Reference proteome</keyword>
<reference evidence="7 8" key="1">
    <citation type="submission" date="2018-03" db="EMBL/GenBank/DDBJ databases">
        <title>Genomic Encyclopedia of Archaeal and Bacterial Type Strains, Phase II (KMG-II): from individual species to whole genera.</title>
        <authorList>
            <person name="Goeker M."/>
        </authorList>
    </citation>
    <scope>NUCLEOTIDE SEQUENCE [LARGE SCALE GENOMIC DNA]</scope>
    <source>
        <strain evidence="7 8">DSM 101533</strain>
    </source>
</reference>
<dbReference type="UniPathway" id="UPA00241">
    <property type="reaction ID" value="UER00356"/>
</dbReference>
<dbReference type="AlphaFoldDB" id="A0A2T0VVL4"/>
<dbReference type="PROSITE" id="PS51219">
    <property type="entry name" value="DPCK"/>
    <property type="match status" value="1"/>
</dbReference>
<comment type="function">
    <text evidence="5">Catalyzes the phosphorylation of the 3'-hydroxyl group of dephosphocoenzyme A to form coenzyme A.</text>
</comment>
<keyword evidence="5" id="KW-0808">Transferase</keyword>
<dbReference type="Proteomes" id="UP000238007">
    <property type="component" value="Unassembled WGS sequence"/>
</dbReference>
<keyword evidence="2 5" id="KW-0547">Nucleotide-binding</keyword>
<keyword evidence="5 7" id="KW-0418">Kinase</keyword>
<dbReference type="PANTHER" id="PTHR10695:SF46">
    <property type="entry name" value="BIFUNCTIONAL COENZYME A SYNTHASE-RELATED"/>
    <property type="match status" value="1"/>
</dbReference>
<feature type="binding site" evidence="5">
    <location>
        <begin position="12"/>
        <end position="17"/>
    </location>
    <ligand>
        <name>ATP</name>
        <dbReference type="ChEBI" id="CHEBI:30616"/>
    </ligand>
</feature>
<comment type="catalytic activity">
    <reaction evidence="5">
        <text>3'-dephospho-CoA + ATP = ADP + CoA + H(+)</text>
        <dbReference type="Rhea" id="RHEA:18245"/>
        <dbReference type="ChEBI" id="CHEBI:15378"/>
        <dbReference type="ChEBI" id="CHEBI:30616"/>
        <dbReference type="ChEBI" id="CHEBI:57287"/>
        <dbReference type="ChEBI" id="CHEBI:57328"/>
        <dbReference type="ChEBI" id="CHEBI:456216"/>
        <dbReference type="EC" id="2.7.1.24"/>
    </reaction>
</comment>
<comment type="subcellular location">
    <subcellularLocation>
        <location evidence="5">Cytoplasm</location>
    </subcellularLocation>
</comment>
<gene>
    <name evidence="5" type="primary">coaE</name>
    <name evidence="7" type="ORF">CLV80_11193</name>
</gene>
<accession>A0A2T0VVL4</accession>
<dbReference type="EC" id="2.7.1.24" evidence="5 6"/>
<dbReference type="GO" id="GO:0005737">
    <property type="term" value="C:cytoplasm"/>
    <property type="evidence" value="ECO:0007669"/>
    <property type="project" value="UniProtKB-SubCell"/>
</dbReference>
<dbReference type="InterPro" id="IPR001977">
    <property type="entry name" value="Depp_CoAkinase"/>
</dbReference>
<evidence type="ECO:0000313" key="8">
    <source>
        <dbReference type="Proteomes" id="UP000238007"/>
    </source>
</evidence>
<keyword evidence="5" id="KW-0963">Cytoplasm</keyword>
<dbReference type="InterPro" id="IPR027417">
    <property type="entry name" value="P-loop_NTPase"/>
</dbReference>
<evidence type="ECO:0000256" key="4">
    <source>
        <dbReference type="ARBA" id="ARBA00022993"/>
    </source>
</evidence>
<dbReference type="NCBIfam" id="TIGR00152">
    <property type="entry name" value="dephospho-CoA kinase"/>
    <property type="match status" value="1"/>
</dbReference>